<evidence type="ECO:0000313" key="1">
    <source>
        <dbReference type="EMBL" id="CAG8603294.1"/>
    </source>
</evidence>
<reference evidence="1" key="1">
    <citation type="submission" date="2021-06" db="EMBL/GenBank/DDBJ databases">
        <authorList>
            <person name="Kallberg Y."/>
            <person name="Tangrot J."/>
            <person name="Rosling A."/>
        </authorList>
    </citation>
    <scope>NUCLEOTIDE SEQUENCE</scope>
    <source>
        <strain evidence="1">IL203A</strain>
    </source>
</reference>
<protein>
    <submittedName>
        <fullName evidence="1">9368_t:CDS:1</fullName>
    </submittedName>
</protein>
<comment type="caution">
    <text evidence="1">The sequence shown here is derived from an EMBL/GenBank/DDBJ whole genome shotgun (WGS) entry which is preliminary data.</text>
</comment>
<feature type="non-terminal residue" evidence="1">
    <location>
        <position position="1"/>
    </location>
</feature>
<gene>
    <name evidence="1" type="ORF">DHETER_LOCUS7337</name>
</gene>
<proteinExistence type="predicted"/>
<evidence type="ECO:0000313" key="2">
    <source>
        <dbReference type="Proteomes" id="UP000789702"/>
    </source>
</evidence>
<organism evidence="1 2">
    <name type="scientific">Dentiscutata heterogama</name>
    <dbReference type="NCBI Taxonomy" id="1316150"/>
    <lineage>
        <taxon>Eukaryota</taxon>
        <taxon>Fungi</taxon>
        <taxon>Fungi incertae sedis</taxon>
        <taxon>Mucoromycota</taxon>
        <taxon>Glomeromycotina</taxon>
        <taxon>Glomeromycetes</taxon>
        <taxon>Diversisporales</taxon>
        <taxon>Gigasporaceae</taxon>
        <taxon>Dentiscutata</taxon>
    </lineage>
</organism>
<name>A0ACA9MN83_9GLOM</name>
<keyword evidence="2" id="KW-1185">Reference proteome</keyword>
<accession>A0ACA9MN83</accession>
<dbReference type="EMBL" id="CAJVPU010010201">
    <property type="protein sequence ID" value="CAG8603294.1"/>
    <property type="molecule type" value="Genomic_DNA"/>
</dbReference>
<dbReference type="Proteomes" id="UP000789702">
    <property type="component" value="Unassembled WGS sequence"/>
</dbReference>
<sequence length="465" mass="51633">MLEDKSYAHIVSWGVTGDTFVVHDPTEFAKTILPQHFKHNNMASFVRQLNKYDFHKIKSNDDETRPYSEQAWEFQHPKFQLNRRDLLEDIKRKVPTPRNRPTQRDNNKPDEQQVTDESSPDDGTSGCSTAGNSVAPAPQSIHQDLHSQVENLTELHADLTGQVSTLSRNCGSILEEIITFRRNLAAQDALLSNLYQILTQQLSQERSQDRLFHNDSTSRNSSMSLNIQSSSPNEQYNNSSRSGSTSDMTSSILHLSGNLVSRNIEDVHSNFSQLMGASDRMQSHTQQLPVSPTSPSSTTRPLLPTLSSSTIYSPINLSDDINNDQTILSLNSPVNYKSSISIDMSQVNTANIPVNFNLQTGTIATSPISLETQSTFSQQFSSSIGAFDTSHINAPNVSQAPYDLNQLQLRQFLPGSSQTATTPSNASPTNRIYVRGRSSISVPSTHNLSDDDNGDNRKQKKAKYS</sequence>